<dbReference type="RefSeq" id="WP_099019361.1">
    <property type="nucleotide sequence ID" value="NZ_NIHB01000002.1"/>
</dbReference>
<accession>A0A4V3DIN4</accession>
<dbReference type="AlphaFoldDB" id="A0A4V3DIN4"/>
<name>A0A4V3DIN4_9GAMM</name>
<evidence type="ECO:0000313" key="1">
    <source>
        <dbReference type="EMBL" id="TDR22741.1"/>
    </source>
</evidence>
<organism evidence="1 2">
    <name type="scientific">Marinicella litoralis</name>
    <dbReference type="NCBI Taxonomy" id="644220"/>
    <lineage>
        <taxon>Bacteria</taxon>
        <taxon>Pseudomonadati</taxon>
        <taxon>Pseudomonadota</taxon>
        <taxon>Gammaproteobacteria</taxon>
        <taxon>Lysobacterales</taxon>
        <taxon>Marinicellaceae</taxon>
        <taxon>Marinicella</taxon>
    </lineage>
</organism>
<gene>
    <name evidence="1" type="ORF">C8D91_1234</name>
</gene>
<evidence type="ECO:0000313" key="2">
    <source>
        <dbReference type="Proteomes" id="UP000295724"/>
    </source>
</evidence>
<dbReference type="Proteomes" id="UP000295724">
    <property type="component" value="Unassembled WGS sequence"/>
</dbReference>
<dbReference type="OrthoDB" id="8659436at2"/>
<sequence>MTWQLTLINNHRQSNECCLKMTQLKRNRILRQWFGPMAWQLFKSVTGDKTTPVCHNEKVLLDKQTAQSFLIEASFFHQKCLQLYQINSDLKSKGLVPSQELCELLLYLRMTTQHPSHQIISLLADCHFPCNLSFDRALKALLNAQLIQKIVCLPFIFYDKNPYPHDHVFDQTSQSLTDHDNIKIIHDHQMIIQHHAEPCL</sequence>
<dbReference type="EMBL" id="SNZB01000002">
    <property type="protein sequence ID" value="TDR22741.1"/>
    <property type="molecule type" value="Genomic_DNA"/>
</dbReference>
<proteinExistence type="predicted"/>
<keyword evidence="2" id="KW-1185">Reference proteome</keyword>
<comment type="caution">
    <text evidence="1">The sequence shown here is derived from an EMBL/GenBank/DDBJ whole genome shotgun (WGS) entry which is preliminary data.</text>
</comment>
<protein>
    <submittedName>
        <fullName evidence="1">Uncharacterized protein</fullName>
    </submittedName>
</protein>
<reference evidence="1 2" key="1">
    <citation type="submission" date="2019-03" db="EMBL/GenBank/DDBJ databases">
        <title>Genomic Encyclopedia of Type Strains, Phase IV (KMG-IV): sequencing the most valuable type-strain genomes for metagenomic binning, comparative biology and taxonomic classification.</title>
        <authorList>
            <person name="Goeker M."/>
        </authorList>
    </citation>
    <scope>NUCLEOTIDE SEQUENCE [LARGE SCALE GENOMIC DNA]</scope>
    <source>
        <strain evidence="1 2">DSM 25488</strain>
    </source>
</reference>